<dbReference type="STRING" id="1416778.SAMN05443633_11239"/>
<name>A0A1M5I8E7_9FLAO</name>
<protein>
    <submittedName>
        <fullName evidence="1">Uncharacterized protein</fullName>
    </submittedName>
</protein>
<keyword evidence="2" id="KW-1185">Reference proteome</keyword>
<organism evidence="1 2">
    <name type="scientific">Chryseobacterium arachidis</name>
    <dbReference type="NCBI Taxonomy" id="1416778"/>
    <lineage>
        <taxon>Bacteria</taxon>
        <taxon>Pseudomonadati</taxon>
        <taxon>Bacteroidota</taxon>
        <taxon>Flavobacteriia</taxon>
        <taxon>Flavobacteriales</taxon>
        <taxon>Weeksellaceae</taxon>
        <taxon>Chryseobacterium group</taxon>
        <taxon>Chryseobacterium</taxon>
    </lineage>
</organism>
<accession>A0A1M5I8E7</accession>
<evidence type="ECO:0000313" key="2">
    <source>
        <dbReference type="Proteomes" id="UP000184518"/>
    </source>
</evidence>
<dbReference type="AlphaFoldDB" id="A0A1M5I8E7"/>
<evidence type="ECO:0000313" key="1">
    <source>
        <dbReference type="EMBL" id="SHG24536.1"/>
    </source>
</evidence>
<gene>
    <name evidence="1" type="ORF">SAMN05443633_11239</name>
</gene>
<dbReference type="EMBL" id="FQUT01000012">
    <property type="protein sequence ID" value="SHG24536.1"/>
    <property type="molecule type" value="Genomic_DNA"/>
</dbReference>
<proteinExistence type="predicted"/>
<sequence>MIMAQESFKVLSQEEERKYDLKNLKFYKMSTYNESLAYFLEDGKLLVNPNTPSAEHSLIMNLADFDNDKFPVLPENDTPYYRFKGLMNNTDFTESNMIEIFRQLGFNYQNESFYNDAEKFMKTLSVDDKIKFFIPVLYFIGEDLRKLCPDANWSFETIYYFQPFSEVSLYNERNNFSFYDLNTMLEGKLLNENSITFKNIYKKLETKYLKNKKIWDLR</sequence>
<dbReference type="Proteomes" id="UP000184518">
    <property type="component" value="Unassembled WGS sequence"/>
</dbReference>
<reference evidence="2" key="1">
    <citation type="submission" date="2016-11" db="EMBL/GenBank/DDBJ databases">
        <authorList>
            <person name="Varghese N."/>
            <person name="Submissions S."/>
        </authorList>
    </citation>
    <scope>NUCLEOTIDE SEQUENCE [LARGE SCALE GENOMIC DNA]</scope>
    <source>
        <strain evidence="2">DSM 27619</strain>
    </source>
</reference>